<name>A0AAJ7L849_9ACAR</name>
<reference evidence="3" key="1">
    <citation type="submission" date="2025-08" db="UniProtKB">
        <authorList>
            <consortium name="RefSeq"/>
        </authorList>
    </citation>
    <scope>IDENTIFICATION</scope>
</reference>
<evidence type="ECO:0000313" key="3">
    <source>
        <dbReference type="RefSeq" id="XP_018497013.1"/>
    </source>
</evidence>
<dbReference type="KEGG" id="goe:108864952"/>
<dbReference type="PANTHER" id="PTHR47331:SF1">
    <property type="entry name" value="GAG-LIKE PROTEIN"/>
    <property type="match status" value="1"/>
</dbReference>
<keyword evidence="2" id="KW-1185">Reference proteome</keyword>
<dbReference type="RefSeq" id="XP_018497013.1">
    <property type="nucleotide sequence ID" value="XM_018641497.1"/>
</dbReference>
<gene>
    <name evidence="3" type="primary">LOC108864952</name>
</gene>
<proteinExistence type="predicted"/>
<dbReference type="AlphaFoldDB" id="A0AAJ7L849"/>
<feature type="domain" description="DUF5641" evidence="1">
    <location>
        <begin position="51"/>
        <end position="141"/>
    </location>
</feature>
<protein>
    <submittedName>
        <fullName evidence="3">Uncharacterized protein LOC108864952</fullName>
    </submittedName>
</protein>
<evidence type="ECO:0000313" key="2">
    <source>
        <dbReference type="Proteomes" id="UP000694867"/>
    </source>
</evidence>
<organism evidence="2 3">
    <name type="scientific">Galendromus occidentalis</name>
    <name type="common">western predatory mite</name>
    <dbReference type="NCBI Taxonomy" id="34638"/>
    <lineage>
        <taxon>Eukaryota</taxon>
        <taxon>Metazoa</taxon>
        <taxon>Ecdysozoa</taxon>
        <taxon>Arthropoda</taxon>
        <taxon>Chelicerata</taxon>
        <taxon>Arachnida</taxon>
        <taxon>Acari</taxon>
        <taxon>Parasitiformes</taxon>
        <taxon>Mesostigmata</taxon>
        <taxon>Gamasina</taxon>
        <taxon>Phytoseioidea</taxon>
        <taxon>Phytoseiidae</taxon>
        <taxon>Typhlodrominae</taxon>
        <taxon>Galendromus</taxon>
    </lineage>
</organism>
<evidence type="ECO:0000259" key="1">
    <source>
        <dbReference type="Pfam" id="PF18701"/>
    </source>
</evidence>
<dbReference type="Proteomes" id="UP000694867">
    <property type="component" value="Unplaced"/>
</dbReference>
<dbReference type="PANTHER" id="PTHR47331">
    <property type="entry name" value="PHD-TYPE DOMAIN-CONTAINING PROTEIN"/>
    <property type="match status" value="1"/>
</dbReference>
<sequence length="148" mass="16913">MHRGLAGSMNVKHNRRPITTVAAEADQIEALSPADLLYGYKSKTFFPEHTLKALKNNFWKRFHKEYLSYLRSAHSRKPLPTRPLRVGDICLLEDHGPSRAYWPLCRVVALKGDARPEHARSCTIKTATGQILDRPIRKLYPIESPKPN</sequence>
<dbReference type="InterPro" id="IPR040676">
    <property type="entry name" value="DUF5641"/>
</dbReference>
<dbReference type="GeneID" id="108864952"/>
<accession>A0AAJ7L849</accession>
<dbReference type="Pfam" id="PF18701">
    <property type="entry name" value="DUF5641"/>
    <property type="match status" value="1"/>
</dbReference>